<dbReference type="SUPFAM" id="SSF48498">
    <property type="entry name" value="Tetracyclin repressor-like, C-terminal domain"/>
    <property type="match status" value="1"/>
</dbReference>
<dbReference type="Pfam" id="PF00440">
    <property type="entry name" value="TetR_N"/>
    <property type="match status" value="1"/>
</dbReference>
<comment type="caution">
    <text evidence="5">The sequence shown here is derived from an EMBL/GenBank/DDBJ whole genome shotgun (WGS) entry which is preliminary data.</text>
</comment>
<evidence type="ECO:0000256" key="2">
    <source>
        <dbReference type="PROSITE-ProRule" id="PRU00335"/>
    </source>
</evidence>
<dbReference type="Gene3D" id="1.10.357.10">
    <property type="entry name" value="Tetracycline Repressor, domain 2"/>
    <property type="match status" value="1"/>
</dbReference>
<sequence length="204" mass="22414">MAVTATGSSESQPRRRRTPEAARQEILSAAADLLTRRPIEELTVATLMAHTTLSRKSFYVYFHDRVELLEALVRPLRVEADTTLEQWSHADDPVAAGLAALTAAAHTYRRHGPVLRAIFYSSSTEPDLVALRAALVDPVVAVANRVVRHLAPDLPDPTGTASALVTMNVHVLLGLRPDTSEADVDATIDTLSTIWRRTLRVEHR</sequence>
<dbReference type="RefSeq" id="WP_067446918.1">
    <property type="nucleotide sequence ID" value="NZ_SMFR01000002.1"/>
</dbReference>
<keyword evidence="6" id="KW-1185">Reference proteome</keyword>
<evidence type="ECO:0000313" key="6">
    <source>
        <dbReference type="Proteomes" id="UP000294856"/>
    </source>
</evidence>
<dbReference type="GO" id="GO:0003677">
    <property type="term" value="F:DNA binding"/>
    <property type="evidence" value="ECO:0007669"/>
    <property type="project" value="UniProtKB-UniRule"/>
</dbReference>
<feature type="compositionally biased region" description="Polar residues" evidence="3">
    <location>
        <begin position="1"/>
        <end position="11"/>
    </location>
</feature>
<proteinExistence type="predicted"/>
<feature type="domain" description="HTH tetR-type" evidence="4">
    <location>
        <begin position="20"/>
        <end position="80"/>
    </location>
</feature>
<dbReference type="InterPro" id="IPR036271">
    <property type="entry name" value="Tet_transcr_reg_TetR-rel_C_sf"/>
</dbReference>
<dbReference type="STRING" id="1210063.GCA_001612665_01261"/>
<dbReference type="InterPro" id="IPR009057">
    <property type="entry name" value="Homeodomain-like_sf"/>
</dbReference>
<protein>
    <submittedName>
        <fullName evidence="5">TetR family transcriptional regulator</fullName>
    </submittedName>
</protein>
<dbReference type="SUPFAM" id="SSF46689">
    <property type="entry name" value="Homeodomain-like"/>
    <property type="match status" value="1"/>
</dbReference>
<evidence type="ECO:0000259" key="4">
    <source>
        <dbReference type="PROSITE" id="PS50977"/>
    </source>
</evidence>
<feature type="DNA-binding region" description="H-T-H motif" evidence="2">
    <location>
        <begin position="43"/>
        <end position="62"/>
    </location>
</feature>
<gene>
    <name evidence="5" type="ORF">DFR71_3600</name>
</gene>
<name>A0A4R1FRI0_9NOCA</name>
<dbReference type="Proteomes" id="UP000294856">
    <property type="component" value="Unassembled WGS sequence"/>
</dbReference>
<evidence type="ECO:0000256" key="1">
    <source>
        <dbReference type="ARBA" id="ARBA00023125"/>
    </source>
</evidence>
<dbReference type="InterPro" id="IPR001647">
    <property type="entry name" value="HTH_TetR"/>
</dbReference>
<keyword evidence="1 2" id="KW-0238">DNA-binding</keyword>
<dbReference type="Gene3D" id="1.10.10.60">
    <property type="entry name" value="Homeodomain-like"/>
    <property type="match status" value="1"/>
</dbReference>
<dbReference type="AlphaFoldDB" id="A0A4R1FRI0"/>
<dbReference type="OrthoDB" id="7186647at2"/>
<evidence type="ECO:0000256" key="3">
    <source>
        <dbReference type="SAM" id="MobiDB-lite"/>
    </source>
</evidence>
<organism evidence="5 6">
    <name type="scientific">Nocardia alba</name>
    <dbReference type="NCBI Taxonomy" id="225051"/>
    <lineage>
        <taxon>Bacteria</taxon>
        <taxon>Bacillati</taxon>
        <taxon>Actinomycetota</taxon>
        <taxon>Actinomycetes</taxon>
        <taxon>Mycobacteriales</taxon>
        <taxon>Nocardiaceae</taxon>
        <taxon>Nocardia</taxon>
    </lineage>
</organism>
<evidence type="ECO:0000313" key="5">
    <source>
        <dbReference type="EMBL" id="TCJ97557.1"/>
    </source>
</evidence>
<feature type="region of interest" description="Disordered" evidence="3">
    <location>
        <begin position="1"/>
        <end position="22"/>
    </location>
</feature>
<reference evidence="5 6" key="1">
    <citation type="submission" date="2019-03" db="EMBL/GenBank/DDBJ databases">
        <title>Genomic Encyclopedia of Type Strains, Phase IV (KMG-IV): sequencing the most valuable type-strain genomes for metagenomic binning, comparative biology and taxonomic classification.</title>
        <authorList>
            <person name="Goeker M."/>
        </authorList>
    </citation>
    <scope>NUCLEOTIDE SEQUENCE [LARGE SCALE GENOMIC DNA]</scope>
    <source>
        <strain evidence="5 6">DSM 44684</strain>
    </source>
</reference>
<accession>A0A4R1FRI0</accession>
<dbReference type="PROSITE" id="PS50977">
    <property type="entry name" value="HTH_TETR_2"/>
    <property type="match status" value="1"/>
</dbReference>
<dbReference type="EMBL" id="SMFR01000002">
    <property type="protein sequence ID" value="TCJ97557.1"/>
    <property type="molecule type" value="Genomic_DNA"/>
</dbReference>